<dbReference type="Proteomes" id="UP001189429">
    <property type="component" value="Unassembled WGS sequence"/>
</dbReference>
<keyword evidence="1" id="KW-0472">Membrane</keyword>
<dbReference type="EMBL" id="CAUYUJ010001636">
    <property type="protein sequence ID" value="CAK0796840.1"/>
    <property type="molecule type" value="Genomic_DNA"/>
</dbReference>
<proteinExistence type="predicted"/>
<feature type="transmembrane region" description="Helical" evidence="1">
    <location>
        <begin position="149"/>
        <end position="169"/>
    </location>
</feature>
<feature type="transmembrane region" description="Helical" evidence="1">
    <location>
        <begin position="49"/>
        <end position="72"/>
    </location>
</feature>
<evidence type="ECO:0000256" key="1">
    <source>
        <dbReference type="SAM" id="Phobius"/>
    </source>
</evidence>
<protein>
    <submittedName>
        <fullName evidence="2">Uncharacterized protein</fullName>
    </submittedName>
</protein>
<organism evidence="2 3">
    <name type="scientific">Prorocentrum cordatum</name>
    <dbReference type="NCBI Taxonomy" id="2364126"/>
    <lineage>
        <taxon>Eukaryota</taxon>
        <taxon>Sar</taxon>
        <taxon>Alveolata</taxon>
        <taxon>Dinophyceae</taxon>
        <taxon>Prorocentrales</taxon>
        <taxon>Prorocentraceae</taxon>
        <taxon>Prorocentrum</taxon>
    </lineage>
</organism>
<keyword evidence="3" id="KW-1185">Reference proteome</keyword>
<evidence type="ECO:0000313" key="2">
    <source>
        <dbReference type="EMBL" id="CAK0796840.1"/>
    </source>
</evidence>
<gene>
    <name evidence="2" type="ORF">PCOR1329_LOCUS6100</name>
</gene>
<reference evidence="2" key="1">
    <citation type="submission" date="2023-10" db="EMBL/GenBank/DDBJ databases">
        <authorList>
            <person name="Chen Y."/>
            <person name="Shah S."/>
            <person name="Dougan E. K."/>
            <person name="Thang M."/>
            <person name="Chan C."/>
        </authorList>
    </citation>
    <scope>NUCLEOTIDE SEQUENCE [LARGE SCALE GENOMIC DNA]</scope>
</reference>
<feature type="transmembrane region" description="Helical" evidence="1">
    <location>
        <begin position="16"/>
        <end position="37"/>
    </location>
</feature>
<keyword evidence="1" id="KW-0812">Transmembrane</keyword>
<feature type="non-terminal residue" evidence="2">
    <location>
        <position position="1"/>
    </location>
</feature>
<comment type="caution">
    <text evidence="2">The sequence shown here is derived from an EMBL/GenBank/DDBJ whole genome shotgun (WGS) entry which is preliminary data.</text>
</comment>
<name>A0ABN9PUF3_9DINO</name>
<accession>A0ABN9PUF3</accession>
<evidence type="ECO:0000313" key="3">
    <source>
        <dbReference type="Proteomes" id="UP001189429"/>
    </source>
</evidence>
<sequence length="289" mass="31361">SSDGTCVACRGDGTGWIALFVFSGGAIAFLAAMYVYIDLKGTSQRGHSFLLLALALSMCVTIIQQLGIMAMFTQVEWPDAMRHVLDWISLFTLDMEVFNFSCVARTSPLQRFVISIFTMAAAGIVLALVHIVVVLICHKGDFRGRSTSLIASTGTLFMVFYISVLANLLEPLQCLQNPNGLWTMQVSPSVICWETQDHRTMVATAMAALLVPLGYLAKCCHVVWCFPARMHAGEVEYLQTYYISCFSGTAASATGTPRCTCSGVCCSPTSPSSPTQLPRSCACRSPRAM</sequence>
<feature type="transmembrane region" description="Helical" evidence="1">
    <location>
        <begin position="112"/>
        <end position="137"/>
    </location>
</feature>
<keyword evidence="1" id="KW-1133">Transmembrane helix</keyword>